<reference evidence="1 2" key="1">
    <citation type="submission" date="2018-05" db="EMBL/GenBank/DDBJ databases">
        <title>Paenibacillus flagellatus sp. nov., isolated from selenium mineral soil.</title>
        <authorList>
            <person name="Dai X."/>
        </authorList>
    </citation>
    <scope>NUCLEOTIDE SEQUENCE [LARGE SCALE GENOMIC DNA]</scope>
    <source>
        <strain evidence="1 2">DXL2</strain>
    </source>
</reference>
<gene>
    <name evidence="1" type="ORF">DLM86_31500</name>
</gene>
<proteinExistence type="predicted"/>
<name>A0A2V5K862_9BACL</name>
<dbReference type="AlphaFoldDB" id="A0A2V5K862"/>
<keyword evidence="2" id="KW-1185">Reference proteome</keyword>
<organism evidence="1 2">
    <name type="scientific">Paenibacillus flagellatus</name>
    <dbReference type="NCBI Taxonomy" id="2211139"/>
    <lineage>
        <taxon>Bacteria</taxon>
        <taxon>Bacillati</taxon>
        <taxon>Bacillota</taxon>
        <taxon>Bacilli</taxon>
        <taxon>Bacillales</taxon>
        <taxon>Paenibacillaceae</taxon>
        <taxon>Paenibacillus</taxon>
    </lineage>
</organism>
<dbReference type="RefSeq" id="WP_110844196.1">
    <property type="nucleotide sequence ID" value="NZ_QJVJ01000029.1"/>
</dbReference>
<evidence type="ECO:0000313" key="2">
    <source>
        <dbReference type="Proteomes" id="UP000247476"/>
    </source>
</evidence>
<comment type="caution">
    <text evidence="1">The sequence shown here is derived from an EMBL/GenBank/DDBJ whole genome shotgun (WGS) entry which is preliminary data.</text>
</comment>
<dbReference type="EMBL" id="QJVJ01000029">
    <property type="protein sequence ID" value="PYI49950.1"/>
    <property type="molecule type" value="Genomic_DNA"/>
</dbReference>
<evidence type="ECO:0000313" key="1">
    <source>
        <dbReference type="EMBL" id="PYI49950.1"/>
    </source>
</evidence>
<sequence>MKHILSVASRVNGSANVKLINHVETNSGSSGIDFKGKAVISNITAGETVSLIVDGREVLSANTDGTYTFQFLTSPRGFQEMVNIDVSVTNEGVCDMELSLNA</sequence>
<accession>A0A2V5K862</accession>
<dbReference type="Proteomes" id="UP000247476">
    <property type="component" value="Unassembled WGS sequence"/>
</dbReference>
<protein>
    <submittedName>
        <fullName evidence="1">Uncharacterized protein</fullName>
    </submittedName>
</protein>